<accession>A0A0E9UZV2</accession>
<name>A0A0E9UZV2_ANGAN</name>
<reference evidence="1" key="2">
    <citation type="journal article" date="2015" name="Fish Shellfish Immunol.">
        <title>Early steps in the European eel (Anguilla anguilla)-Vibrio vulnificus interaction in the gills: Role of the RtxA13 toxin.</title>
        <authorList>
            <person name="Callol A."/>
            <person name="Pajuelo D."/>
            <person name="Ebbesson L."/>
            <person name="Teles M."/>
            <person name="MacKenzie S."/>
            <person name="Amaro C."/>
        </authorList>
    </citation>
    <scope>NUCLEOTIDE SEQUENCE</scope>
</reference>
<protein>
    <submittedName>
        <fullName evidence="1">Uncharacterized protein</fullName>
    </submittedName>
</protein>
<reference evidence="1" key="1">
    <citation type="submission" date="2014-11" db="EMBL/GenBank/DDBJ databases">
        <authorList>
            <person name="Amaro Gonzalez C."/>
        </authorList>
    </citation>
    <scope>NUCLEOTIDE SEQUENCE</scope>
</reference>
<sequence length="41" mass="4749">MLYQSPSDCMAPELVTKQRECQASVRSLNANSLKWFFCAFF</sequence>
<dbReference type="EMBL" id="GBXM01037260">
    <property type="protein sequence ID" value="JAH71317.1"/>
    <property type="molecule type" value="Transcribed_RNA"/>
</dbReference>
<evidence type="ECO:0000313" key="1">
    <source>
        <dbReference type="EMBL" id="JAH71317.1"/>
    </source>
</evidence>
<organism evidence="1">
    <name type="scientific">Anguilla anguilla</name>
    <name type="common">European freshwater eel</name>
    <name type="synonym">Muraena anguilla</name>
    <dbReference type="NCBI Taxonomy" id="7936"/>
    <lineage>
        <taxon>Eukaryota</taxon>
        <taxon>Metazoa</taxon>
        <taxon>Chordata</taxon>
        <taxon>Craniata</taxon>
        <taxon>Vertebrata</taxon>
        <taxon>Euteleostomi</taxon>
        <taxon>Actinopterygii</taxon>
        <taxon>Neopterygii</taxon>
        <taxon>Teleostei</taxon>
        <taxon>Anguilliformes</taxon>
        <taxon>Anguillidae</taxon>
        <taxon>Anguilla</taxon>
    </lineage>
</organism>
<proteinExistence type="predicted"/>
<dbReference type="AlphaFoldDB" id="A0A0E9UZV2"/>